<dbReference type="GO" id="GO:0006779">
    <property type="term" value="P:porphyrin-containing compound biosynthetic process"/>
    <property type="evidence" value="ECO:0007669"/>
    <property type="project" value="UniProtKB-KW"/>
</dbReference>
<dbReference type="Proteomes" id="UP000238605">
    <property type="component" value="Unassembled WGS sequence"/>
</dbReference>
<dbReference type="InterPro" id="IPR011990">
    <property type="entry name" value="TPR-like_helical_dom_sf"/>
</dbReference>
<keyword evidence="9" id="KW-0627">Porphyrin biosynthesis</keyword>
<gene>
    <name evidence="12" type="ORF">C1704_13845</name>
</gene>
<comment type="caution">
    <text evidence="12">The sequence shown here is derived from an EMBL/GenBank/DDBJ whole genome shotgun (WGS) entry which is preliminary data.</text>
</comment>
<comment type="subcellular location">
    <subcellularLocation>
        <location evidence="2">Cell inner membrane</location>
        <topology evidence="2">Multi-pass membrane protein</topology>
    </subcellularLocation>
</comment>
<dbReference type="GO" id="GO:0005886">
    <property type="term" value="C:plasma membrane"/>
    <property type="evidence" value="ECO:0007669"/>
    <property type="project" value="UniProtKB-SubCell"/>
</dbReference>
<keyword evidence="5" id="KW-0997">Cell inner membrane</keyword>
<keyword evidence="7 10" id="KW-1133">Transmembrane helix</keyword>
<dbReference type="NCBIfam" id="TIGR00540">
    <property type="entry name" value="TPR_hemY_coli"/>
    <property type="match status" value="1"/>
</dbReference>
<evidence type="ECO:0000256" key="7">
    <source>
        <dbReference type="ARBA" id="ARBA00022989"/>
    </source>
</evidence>
<dbReference type="Gene3D" id="1.25.40.10">
    <property type="entry name" value="Tetratricopeptide repeat domain"/>
    <property type="match status" value="1"/>
</dbReference>
<evidence type="ECO:0000256" key="4">
    <source>
        <dbReference type="ARBA" id="ARBA00022475"/>
    </source>
</evidence>
<evidence type="ECO:0000256" key="3">
    <source>
        <dbReference type="ARBA" id="ARBA00004744"/>
    </source>
</evidence>
<organism evidence="12 13">
    <name type="scientific">Caldimonas caldifontis</name>
    <dbReference type="NCBI Taxonomy" id="1452508"/>
    <lineage>
        <taxon>Bacteria</taxon>
        <taxon>Pseudomonadati</taxon>
        <taxon>Pseudomonadota</taxon>
        <taxon>Betaproteobacteria</taxon>
        <taxon>Burkholderiales</taxon>
        <taxon>Sphaerotilaceae</taxon>
        <taxon>Caldimonas</taxon>
    </lineage>
</organism>
<evidence type="ECO:0000256" key="5">
    <source>
        <dbReference type="ARBA" id="ARBA00022519"/>
    </source>
</evidence>
<evidence type="ECO:0000256" key="8">
    <source>
        <dbReference type="ARBA" id="ARBA00023136"/>
    </source>
</evidence>
<dbReference type="OrthoDB" id="9151794at2"/>
<evidence type="ECO:0000256" key="1">
    <source>
        <dbReference type="ARBA" id="ARBA00002962"/>
    </source>
</evidence>
<evidence type="ECO:0000256" key="6">
    <source>
        <dbReference type="ARBA" id="ARBA00022692"/>
    </source>
</evidence>
<feature type="domain" description="HemY N-terminal" evidence="11">
    <location>
        <begin position="28"/>
        <end position="113"/>
    </location>
</feature>
<proteinExistence type="predicted"/>
<name>A0A2S5SS33_9BURK</name>
<dbReference type="UniPathway" id="UPA00252"/>
<evidence type="ECO:0000256" key="2">
    <source>
        <dbReference type="ARBA" id="ARBA00004429"/>
    </source>
</evidence>
<dbReference type="InterPro" id="IPR005254">
    <property type="entry name" value="Heme_biosyn_assoc_TPR_pro"/>
</dbReference>
<dbReference type="GO" id="GO:0042168">
    <property type="term" value="P:heme metabolic process"/>
    <property type="evidence" value="ECO:0007669"/>
    <property type="project" value="InterPro"/>
</dbReference>
<keyword evidence="4" id="KW-1003">Cell membrane</keyword>
<feature type="transmembrane region" description="Helical" evidence="10">
    <location>
        <begin position="43"/>
        <end position="66"/>
    </location>
</feature>
<accession>A0A2S5SS33</accession>
<comment type="function">
    <text evidence="1">Involved in a late step of protoheme IX synthesis.</text>
</comment>
<evidence type="ECO:0000256" key="10">
    <source>
        <dbReference type="SAM" id="Phobius"/>
    </source>
</evidence>
<evidence type="ECO:0000259" key="11">
    <source>
        <dbReference type="Pfam" id="PF07219"/>
    </source>
</evidence>
<keyword evidence="8 10" id="KW-0472">Membrane</keyword>
<keyword evidence="13" id="KW-1185">Reference proteome</keyword>
<dbReference type="InterPro" id="IPR010817">
    <property type="entry name" value="HemY_N"/>
</dbReference>
<dbReference type="AlphaFoldDB" id="A0A2S5SS33"/>
<evidence type="ECO:0000313" key="13">
    <source>
        <dbReference type="Proteomes" id="UP000238605"/>
    </source>
</evidence>
<dbReference type="RefSeq" id="WP_104303332.1">
    <property type="nucleotide sequence ID" value="NZ_PSNX01000013.1"/>
</dbReference>
<reference evidence="12 13" key="1">
    <citation type="submission" date="2018-02" db="EMBL/GenBank/DDBJ databases">
        <title>Reclassifiation of [Polyangium] brachysporum DSM 7029 as Guopingzhaonella breviflexa gen. nov., sp. nov., a member of the family Comamonadaceae.</title>
        <authorList>
            <person name="Tang B."/>
        </authorList>
    </citation>
    <scope>NUCLEOTIDE SEQUENCE [LARGE SCALE GENOMIC DNA]</scope>
    <source>
        <strain evidence="12 13">BCRC 80649</strain>
    </source>
</reference>
<dbReference type="Pfam" id="PF07219">
    <property type="entry name" value="HemY_N"/>
    <property type="match status" value="1"/>
</dbReference>
<comment type="pathway">
    <text evidence="3">Porphyrin-containing compound metabolism; protoheme biosynthesis.</text>
</comment>
<sequence>MRNVVWFILLFAFAVLAAAVLGRNDAVVTLYWAPWRMDLSFNFFILALLLLCVGLYVTLQTLYTLIGLPRRAREWRIARRDHHAQQALREALALYFGARYSRAHKAAQRALTIQNVTPELQADPEFTTLARLLAAGSMHRLQDRARRDELLRDALAASPAGSNARAADEGVRLMAAEWALEDRDADRALELIAELPPGLARRTQALRLKLQAARLARQPLDALRTARLLAKHQGFSQVAAQGLLRSLAMEALDTARDADQLQRVWEQLDAADRRDAFIAARAATAMARQGRPADARAMLQPFWDTPQGRSAEEWEVLSEAFVQALEGLGTDWLPRLESASHAHPTRPELSYALGRALAELQLWGKARQQLERCADDPVLPPRLRRSAWRQLAEMAEQDGEAERAHTCFRRAARIE</sequence>
<dbReference type="EMBL" id="PSNX01000013">
    <property type="protein sequence ID" value="PPE65509.1"/>
    <property type="molecule type" value="Genomic_DNA"/>
</dbReference>
<protein>
    <submittedName>
        <fullName evidence="12">Porphyrin biosynthesis protein</fullName>
    </submittedName>
</protein>
<evidence type="ECO:0000313" key="12">
    <source>
        <dbReference type="EMBL" id="PPE65509.1"/>
    </source>
</evidence>
<dbReference type="SUPFAM" id="SSF48452">
    <property type="entry name" value="TPR-like"/>
    <property type="match status" value="1"/>
</dbReference>
<evidence type="ECO:0000256" key="9">
    <source>
        <dbReference type="ARBA" id="ARBA00023244"/>
    </source>
</evidence>
<keyword evidence="6 10" id="KW-0812">Transmembrane</keyword>